<dbReference type="PROSITE" id="PS00687">
    <property type="entry name" value="ALDEHYDE_DEHYDR_GLU"/>
    <property type="match status" value="1"/>
</dbReference>
<dbReference type="Gene3D" id="3.40.309.10">
    <property type="entry name" value="Aldehyde Dehydrogenase, Chain A, domain 2"/>
    <property type="match status" value="1"/>
</dbReference>
<feature type="domain" description="Aldehyde dehydrogenase" evidence="6">
    <location>
        <begin position="3"/>
        <end position="450"/>
    </location>
</feature>
<dbReference type="InterPro" id="IPR016163">
    <property type="entry name" value="Ald_DH_C"/>
</dbReference>
<dbReference type="OrthoDB" id="973733at2"/>
<dbReference type="InterPro" id="IPR029510">
    <property type="entry name" value="Ald_DH_CS_GLU"/>
</dbReference>
<evidence type="ECO:0000313" key="8">
    <source>
        <dbReference type="Proteomes" id="UP000182544"/>
    </source>
</evidence>
<accession>A0A1K2IIX3</accession>
<dbReference type="InterPro" id="IPR015590">
    <property type="entry name" value="Aldehyde_DH_dom"/>
</dbReference>
<keyword evidence="2" id="KW-0521">NADP</keyword>
<dbReference type="InterPro" id="IPR047110">
    <property type="entry name" value="GABD/Sad-like"/>
</dbReference>
<evidence type="ECO:0000313" key="7">
    <source>
        <dbReference type="EMBL" id="SFZ92364.1"/>
    </source>
</evidence>
<dbReference type="CDD" id="cd07100">
    <property type="entry name" value="ALDH_SSADH1_GabD1"/>
    <property type="match status" value="1"/>
</dbReference>
<dbReference type="GO" id="GO:0004777">
    <property type="term" value="F:succinate-semialdehyde dehydrogenase (NAD+) activity"/>
    <property type="evidence" value="ECO:0007669"/>
    <property type="project" value="TreeGrafter"/>
</dbReference>
<proteinExistence type="inferred from homology"/>
<gene>
    <name evidence="7" type="ORF">SAMN05428642_102680</name>
</gene>
<evidence type="ECO:0000256" key="1">
    <source>
        <dbReference type="ARBA" id="ARBA00009986"/>
    </source>
</evidence>
<reference evidence="7 8" key="1">
    <citation type="submission" date="2016-10" db="EMBL/GenBank/DDBJ databases">
        <authorList>
            <person name="de Groot N.N."/>
        </authorList>
    </citation>
    <scope>NUCLEOTIDE SEQUENCE [LARGE SCALE GENOMIC DNA]</scope>
    <source>
        <strain evidence="7 8">DSM 18180</strain>
    </source>
</reference>
<evidence type="ECO:0000256" key="5">
    <source>
        <dbReference type="RuleBase" id="RU003345"/>
    </source>
</evidence>
<dbReference type="GO" id="GO:0004030">
    <property type="term" value="F:aldehyde dehydrogenase [NAD(P)+] activity"/>
    <property type="evidence" value="ECO:0007669"/>
    <property type="project" value="InterPro"/>
</dbReference>
<dbReference type="AlphaFoldDB" id="A0A1K2IIX3"/>
<organism evidence="7 8">
    <name type="scientific">Flaviramulus basaltis</name>
    <dbReference type="NCBI Taxonomy" id="369401"/>
    <lineage>
        <taxon>Bacteria</taxon>
        <taxon>Pseudomonadati</taxon>
        <taxon>Bacteroidota</taxon>
        <taxon>Flavobacteriia</taxon>
        <taxon>Flavobacteriales</taxon>
        <taxon>Flavobacteriaceae</taxon>
        <taxon>Flaviramulus</taxon>
    </lineage>
</organism>
<feature type="active site" evidence="4">
    <location>
        <position position="230"/>
    </location>
</feature>
<comment type="similarity">
    <text evidence="1 5">Belongs to the aldehyde dehydrogenase family.</text>
</comment>
<keyword evidence="3 5" id="KW-0560">Oxidoreductase</keyword>
<dbReference type="Gene3D" id="3.40.605.10">
    <property type="entry name" value="Aldehyde Dehydrogenase, Chain A, domain 1"/>
    <property type="match status" value="1"/>
</dbReference>
<dbReference type="RefSeq" id="WP_072401714.1">
    <property type="nucleotide sequence ID" value="NZ_FPKV01000002.1"/>
</dbReference>
<evidence type="ECO:0000256" key="4">
    <source>
        <dbReference type="PROSITE-ProRule" id="PRU10007"/>
    </source>
</evidence>
<name>A0A1K2IIX3_9FLAO</name>
<dbReference type="Pfam" id="PF00171">
    <property type="entry name" value="Aldedh"/>
    <property type="match status" value="1"/>
</dbReference>
<dbReference type="EMBL" id="FPKV01000002">
    <property type="protein sequence ID" value="SFZ92364.1"/>
    <property type="molecule type" value="Genomic_DNA"/>
</dbReference>
<dbReference type="SUPFAM" id="SSF53720">
    <property type="entry name" value="ALDH-like"/>
    <property type="match status" value="1"/>
</dbReference>
<evidence type="ECO:0000256" key="2">
    <source>
        <dbReference type="ARBA" id="ARBA00022857"/>
    </source>
</evidence>
<dbReference type="FunFam" id="3.40.309.10:FF:000009">
    <property type="entry name" value="Aldehyde dehydrogenase A"/>
    <property type="match status" value="1"/>
</dbReference>
<dbReference type="Proteomes" id="UP000182544">
    <property type="component" value="Unassembled WGS sequence"/>
</dbReference>
<dbReference type="STRING" id="369401.SAMN05428642_102680"/>
<dbReference type="PANTHER" id="PTHR43217">
    <property type="entry name" value="SUCCINATE SEMIALDEHYDE DEHYDROGENASE [NAD(P)+] SAD"/>
    <property type="match status" value="1"/>
</dbReference>
<keyword evidence="8" id="KW-1185">Reference proteome</keyword>
<dbReference type="FunFam" id="3.40.605.10:FF:000012">
    <property type="entry name" value="NAD-dependent succinate-semialdehyde dehydrogenase"/>
    <property type="match status" value="1"/>
</dbReference>
<dbReference type="PANTHER" id="PTHR43217:SF1">
    <property type="entry name" value="SUCCINATE SEMIALDEHYDE DEHYDROGENASE [NAD(P)+] SAD"/>
    <property type="match status" value="1"/>
</dbReference>
<dbReference type="InterPro" id="IPR016161">
    <property type="entry name" value="Ald_DH/histidinol_DH"/>
</dbReference>
<evidence type="ECO:0000259" key="6">
    <source>
        <dbReference type="Pfam" id="PF00171"/>
    </source>
</evidence>
<sequence>MTEKMKSVNPYNQKIIKSYNLHTPLEIENKVKLAEEIFTIWREKEIKERTKLLSNVSNLLEERIDSLSKLITQEMGKPINESIAEINKCIFLCDFYTLNAEDFLADQIIETDAKESFISYDPLGVILAIMPWNYPFWQVFRFAVPTLTAGNTALLKHASNVSGCALAIQEIFEDAGYPKGCFQTLITNHDIIENILKNDIIKAVSLTGSEKAGRHIAKIAGEYLKKSVLELGGNNACIVLDDANLEKYLDTMVKARMQNTGQSCIAAKRFIVTKGIYDEFVEKFTKKVKDLKFGNPIEQDTKIGPLARIELAENLEKQVNDALLKGAKVIIGNKRNKAYYSPTILTEVTEDMTVFTEETFGPVAPILKVDNLEEAIKMATNSKFGLGTMLFTENVELALHAISKIPDGAFFINDMVKSDPRLPFGGTKASGYGRELSKEGIHEFINKKTVYIKK</sequence>
<dbReference type="InterPro" id="IPR016162">
    <property type="entry name" value="Ald_DH_N"/>
</dbReference>
<evidence type="ECO:0000256" key="3">
    <source>
        <dbReference type="ARBA" id="ARBA00023002"/>
    </source>
</evidence>
<dbReference type="InterPro" id="IPR044148">
    <property type="entry name" value="ALDH_GabD1-like"/>
</dbReference>
<protein>
    <submittedName>
        <fullName evidence="7">Succinate-semialdehyde dehydrogenase / glutarate-semialdehyde dehydrogenase</fullName>
    </submittedName>
</protein>